<dbReference type="SFLD" id="SFLDG01150">
    <property type="entry name" value="Main.1:_Beta-like"/>
    <property type="match status" value="1"/>
</dbReference>
<dbReference type="SFLD" id="SFLDS00019">
    <property type="entry name" value="Glutathione_Transferase_(cytos"/>
    <property type="match status" value="1"/>
</dbReference>
<keyword evidence="2" id="KW-0808">Transferase</keyword>
<dbReference type="InterPro" id="IPR036249">
    <property type="entry name" value="Thioredoxin-like_sf"/>
</dbReference>
<reference evidence="3" key="1">
    <citation type="submission" date="2016-11" db="EMBL/GenBank/DDBJ databases">
        <authorList>
            <person name="Varghese N."/>
            <person name="Submissions S."/>
        </authorList>
    </citation>
    <scope>NUCLEOTIDE SEQUENCE [LARGE SCALE GENOMIC DNA]</scope>
    <source>
        <strain evidence="3">DSM 100564</strain>
    </source>
</reference>
<dbReference type="OrthoDB" id="7583243at2"/>
<dbReference type="SUPFAM" id="SSF47616">
    <property type="entry name" value="GST C-terminal domain-like"/>
    <property type="match status" value="1"/>
</dbReference>
<dbReference type="AlphaFoldDB" id="A0A1M6SUP5"/>
<evidence type="ECO:0000313" key="3">
    <source>
        <dbReference type="Proteomes" id="UP000183982"/>
    </source>
</evidence>
<gene>
    <name evidence="2" type="ORF">SAMN05444000_13218</name>
</gene>
<dbReference type="CDD" id="cd03057">
    <property type="entry name" value="GST_N_Beta"/>
    <property type="match status" value="1"/>
</dbReference>
<organism evidence="2 3">
    <name type="scientific">Shimia gijangensis</name>
    <dbReference type="NCBI Taxonomy" id="1470563"/>
    <lineage>
        <taxon>Bacteria</taxon>
        <taxon>Pseudomonadati</taxon>
        <taxon>Pseudomonadota</taxon>
        <taxon>Alphaproteobacteria</taxon>
        <taxon>Rhodobacterales</taxon>
        <taxon>Roseobacteraceae</taxon>
    </lineage>
</organism>
<dbReference type="Gene3D" id="1.20.1050.10">
    <property type="match status" value="1"/>
</dbReference>
<dbReference type="Pfam" id="PF13409">
    <property type="entry name" value="GST_N_2"/>
    <property type="match status" value="1"/>
</dbReference>
<evidence type="ECO:0000313" key="2">
    <source>
        <dbReference type="EMBL" id="SHK48367.1"/>
    </source>
</evidence>
<dbReference type="InterPro" id="IPR036282">
    <property type="entry name" value="Glutathione-S-Trfase_C_sf"/>
</dbReference>
<sequence>MLTLFHSPGSCSDGILLLLEEVRAEYEVVVIDVMKGMQRTPEFLGKNPKGKVPALMRKDGLVLTEFQAIAFWLAKRFETAGLWPDLLETQCRTLEALDFIVGSVHMRGFTLVKVPQKFQLDDKGTEDLRAFGQSEVEKGLRTLSKMLGESPYLLGSFGIADAALFYVLRWAKKEGMELPQNLERFLTAMSERSSAQVVINQS</sequence>
<name>A0A1M6SUP5_9RHOB</name>
<dbReference type="EMBL" id="FQZQ01000032">
    <property type="protein sequence ID" value="SHK48367.1"/>
    <property type="molecule type" value="Genomic_DNA"/>
</dbReference>
<dbReference type="GO" id="GO:0016740">
    <property type="term" value="F:transferase activity"/>
    <property type="evidence" value="ECO:0007669"/>
    <property type="project" value="UniProtKB-KW"/>
</dbReference>
<dbReference type="PANTHER" id="PTHR44051">
    <property type="entry name" value="GLUTATHIONE S-TRANSFERASE-RELATED"/>
    <property type="match status" value="1"/>
</dbReference>
<evidence type="ECO:0000259" key="1">
    <source>
        <dbReference type="PROSITE" id="PS50404"/>
    </source>
</evidence>
<dbReference type="InterPro" id="IPR004045">
    <property type="entry name" value="Glutathione_S-Trfase_N"/>
</dbReference>
<feature type="domain" description="GST N-terminal" evidence="1">
    <location>
        <begin position="1"/>
        <end position="81"/>
    </location>
</feature>
<protein>
    <submittedName>
        <fullName evidence="2">Glutathione S-transferase</fullName>
    </submittedName>
</protein>
<dbReference type="Gene3D" id="3.40.30.10">
    <property type="entry name" value="Glutaredoxin"/>
    <property type="match status" value="1"/>
</dbReference>
<dbReference type="SUPFAM" id="SSF52833">
    <property type="entry name" value="Thioredoxin-like"/>
    <property type="match status" value="1"/>
</dbReference>
<dbReference type="Proteomes" id="UP000183982">
    <property type="component" value="Unassembled WGS sequence"/>
</dbReference>
<dbReference type="RefSeq" id="WP_073256612.1">
    <property type="nucleotide sequence ID" value="NZ_FQZQ01000032.1"/>
</dbReference>
<accession>A0A1M6SUP5</accession>
<dbReference type="Pfam" id="PF13410">
    <property type="entry name" value="GST_C_2"/>
    <property type="match status" value="1"/>
</dbReference>
<dbReference type="STRING" id="1470563.SAMN05444000_13218"/>
<dbReference type="SFLD" id="SFLDG00358">
    <property type="entry name" value="Main_(cytGST)"/>
    <property type="match status" value="1"/>
</dbReference>
<dbReference type="PANTHER" id="PTHR44051:SF8">
    <property type="entry name" value="GLUTATHIONE S-TRANSFERASE GSTA"/>
    <property type="match status" value="1"/>
</dbReference>
<keyword evidence="3" id="KW-1185">Reference proteome</keyword>
<proteinExistence type="predicted"/>
<dbReference type="InterPro" id="IPR040079">
    <property type="entry name" value="Glutathione_S-Trfase"/>
</dbReference>
<dbReference type="PROSITE" id="PS50404">
    <property type="entry name" value="GST_NTER"/>
    <property type="match status" value="1"/>
</dbReference>